<dbReference type="EMBL" id="NRQW01000059">
    <property type="protein sequence ID" value="PLZ93596.1"/>
    <property type="molecule type" value="Genomic_DNA"/>
</dbReference>
<reference evidence="2 3" key="1">
    <citation type="submission" date="2017-08" db="EMBL/GenBank/DDBJ databases">
        <title>Genomes of Fischerella (Mastigocladus) sp. strains.</title>
        <authorList>
            <person name="Miller S.R."/>
        </authorList>
    </citation>
    <scope>NUCLEOTIDE SEQUENCE [LARGE SCALE GENOMIC DNA]</scope>
    <source>
        <strain evidence="2 3">CCMEE 5323</strain>
    </source>
</reference>
<dbReference type="InterPro" id="IPR015867">
    <property type="entry name" value="N-reg_PII/ATP_PRibTrfase_C"/>
</dbReference>
<dbReference type="InterPro" id="IPR011322">
    <property type="entry name" value="N-reg_PII-like_a/b"/>
</dbReference>
<dbReference type="PANTHER" id="PTHR35983:SF1">
    <property type="entry name" value="UPF0166 PROTEIN TM_0021"/>
    <property type="match status" value="1"/>
</dbReference>
<dbReference type="AlphaFoldDB" id="A0A2N6K7Z3"/>
<comment type="similarity">
    <text evidence="1">Belongs to the UPF0166 family.</text>
</comment>
<dbReference type="InterPro" id="IPR003793">
    <property type="entry name" value="UPF0166"/>
</dbReference>
<evidence type="ECO:0000313" key="2">
    <source>
        <dbReference type="EMBL" id="PLZ93596.1"/>
    </source>
</evidence>
<evidence type="ECO:0000256" key="1">
    <source>
        <dbReference type="ARBA" id="ARBA00010554"/>
    </source>
</evidence>
<evidence type="ECO:0000313" key="3">
    <source>
        <dbReference type="Proteomes" id="UP000235036"/>
    </source>
</evidence>
<dbReference type="Gene3D" id="3.30.70.120">
    <property type="match status" value="1"/>
</dbReference>
<dbReference type="SUPFAM" id="SSF54913">
    <property type="entry name" value="GlnB-like"/>
    <property type="match status" value="1"/>
</dbReference>
<sequence>MTEWQQLTIYIGESDHWHHQPLYMALVELARKQGLAGATATRAIAGFGKHSTIHTTKILELSSDLPILVTIIDREEAIATFLPQVQEMVTDGLVTLYPVEIVHHVPNLER</sequence>
<accession>A0A2N6K7Z3</accession>
<comment type="caution">
    <text evidence="2">The sequence shown here is derived from an EMBL/GenBank/DDBJ whole genome shotgun (WGS) entry which is preliminary data.</text>
</comment>
<gene>
    <name evidence="2" type="ORF">CEN44_02855</name>
</gene>
<protein>
    <submittedName>
        <fullName evidence="2">Uncharacterized protein</fullName>
    </submittedName>
</protein>
<organism evidence="2 3">
    <name type="scientific">Fischerella muscicola CCMEE 5323</name>
    <dbReference type="NCBI Taxonomy" id="2019572"/>
    <lineage>
        <taxon>Bacteria</taxon>
        <taxon>Bacillati</taxon>
        <taxon>Cyanobacteriota</taxon>
        <taxon>Cyanophyceae</taxon>
        <taxon>Nostocales</taxon>
        <taxon>Hapalosiphonaceae</taxon>
        <taxon>Fischerella</taxon>
    </lineage>
</organism>
<proteinExistence type="inferred from homology"/>
<name>A0A2N6K7Z3_FISMU</name>
<keyword evidence="3" id="KW-1185">Reference proteome</keyword>
<dbReference type="Proteomes" id="UP000235036">
    <property type="component" value="Unassembled WGS sequence"/>
</dbReference>
<dbReference type="RefSeq" id="WP_016870607.1">
    <property type="nucleotide sequence ID" value="NZ_CAWNVR010000668.1"/>
</dbReference>
<dbReference type="Pfam" id="PF02641">
    <property type="entry name" value="DUF190"/>
    <property type="match status" value="1"/>
</dbReference>
<dbReference type="PANTHER" id="PTHR35983">
    <property type="entry name" value="UPF0166 PROTEIN TM_0021"/>
    <property type="match status" value="1"/>
</dbReference>